<dbReference type="GO" id="GO:0005975">
    <property type="term" value="P:carbohydrate metabolic process"/>
    <property type="evidence" value="ECO:0007669"/>
    <property type="project" value="UniProtKB-ARBA"/>
</dbReference>
<dbReference type="InterPro" id="IPR057326">
    <property type="entry name" value="KR_dom"/>
</dbReference>
<accession>A0A7V8SVC2</accession>
<dbReference type="InterPro" id="IPR036291">
    <property type="entry name" value="NAD(P)-bd_dom_sf"/>
</dbReference>
<dbReference type="Proteomes" id="UP000567293">
    <property type="component" value="Unassembled WGS sequence"/>
</dbReference>
<proteinExistence type="inferred from homology"/>
<dbReference type="PANTHER" id="PTHR42760">
    <property type="entry name" value="SHORT-CHAIN DEHYDROGENASES/REDUCTASES FAMILY MEMBER"/>
    <property type="match status" value="1"/>
</dbReference>
<keyword evidence="5" id="KW-1185">Reference proteome</keyword>
<evidence type="ECO:0000259" key="3">
    <source>
        <dbReference type="SMART" id="SM00822"/>
    </source>
</evidence>
<comment type="similarity">
    <text evidence="1">Belongs to the short-chain dehydrogenases/reductases (SDR) family.</text>
</comment>
<dbReference type="EMBL" id="JACDQQ010000172">
    <property type="protein sequence ID" value="MBA0083686.1"/>
    <property type="molecule type" value="Genomic_DNA"/>
</dbReference>
<evidence type="ECO:0000256" key="2">
    <source>
        <dbReference type="ARBA" id="ARBA00023002"/>
    </source>
</evidence>
<keyword evidence="2" id="KW-0560">Oxidoreductase</keyword>
<comment type="caution">
    <text evidence="4">The sequence shown here is derived from an EMBL/GenBank/DDBJ whole genome shotgun (WGS) entry which is preliminary data.</text>
</comment>
<dbReference type="InterPro" id="IPR002347">
    <property type="entry name" value="SDR_fam"/>
</dbReference>
<dbReference type="Gene3D" id="3.40.50.720">
    <property type="entry name" value="NAD(P)-binding Rossmann-like Domain"/>
    <property type="match status" value="1"/>
</dbReference>
<gene>
    <name evidence="4" type="ORF">HRJ53_01690</name>
</gene>
<dbReference type="AlphaFoldDB" id="A0A7V8SVC2"/>
<dbReference type="NCBIfam" id="NF005559">
    <property type="entry name" value="PRK07231.1"/>
    <property type="match status" value="1"/>
</dbReference>
<dbReference type="SMART" id="SM00822">
    <property type="entry name" value="PKS_KR"/>
    <property type="match status" value="1"/>
</dbReference>
<dbReference type="NCBIfam" id="NF006070">
    <property type="entry name" value="PRK08213.1"/>
    <property type="match status" value="1"/>
</dbReference>
<dbReference type="FunFam" id="3.40.50.720:FF:000240">
    <property type="entry name" value="SDR family oxidoreductase"/>
    <property type="match status" value="1"/>
</dbReference>
<protein>
    <submittedName>
        <fullName evidence="4">SDR family oxidoreductase</fullName>
    </submittedName>
</protein>
<dbReference type="SUPFAM" id="SSF51735">
    <property type="entry name" value="NAD(P)-binding Rossmann-fold domains"/>
    <property type="match status" value="1"/>
</dbReference>
<dbReference type="Pfam" id="PF13561">
    <property type="entry name" value="adh_short_C2"/>
    <property type="match status" value="1"/>
</dbReference>
<evidence type="ECO:0000313" key="4">
    <source>
        <dbReference type="EMBL" id="MBA0083686.1"/>
    </source>
</evidence>
<reference evidence="4" key="1">
    <citation type="submission" date="2020-06" db="EMBL/GenBank/DDBJ databases">
        <title>Legume-microbial interactions unlock mineral nutrients during tropical forest succession.</title>
        <authorList>
            <person name="Epihov D.Z."/>
        </authorList>
    </citation>
    <scope>NUCLEOTIDE SEQUENCE [LARGE SCALE GENOMIC DNA]</scope>
    <source>
        <strain evidence="4">Pan2503</strain>
    </source>
</reference>
<dbReference type="GO" id="GO:0016616">
    <property type="term" value="F:oxidoreductase activity, acting on the CH-OH group of donors, NAD or NADP as acceptor"/>
    <property type="evidence" value="ECO:0007669"/>
    <property type="project" value="UniProtKB-ARBA"/>
</dbReference>
<dbReference type="PRINTS" id="PR00080">
    <property type="entry name" value="SDRFAMILY"/>
</dbReference>
<evidence type="ECO:0000256" key="1">
    <source>
        <dbReference type="ARBA" id="ARBA00006484"/>
    </source>
</evidence>
<feature type="domain" description="Ketoreductase" evidence="3">
    <location>
        <begin position="12"/>
        <end position="151"/>
    </location>
</feature>
<evidence type="ECO:0000313" key="5">
    <source>
        <dbReference type="Proteomes" id="UP000567293"/>
    </source>
</evidence>
<organism evidence="4 5">
    <name type="scientific">Candidatus Acidiferrum panamense</name>
    <dbReference type="NCBI Taxonomy" id="2741543"/>
    <lineage>
        <taxon>Bacteria</taxon>
        <taxon>Pseudomonadati</taxon>
        <taxon>Acidobacteriota</taxon>
        <taxon>Terriglobia</taxon>
        <taxon>Candidatus Acidiferrales</taxon>
        <taxon>Candidatus Acidiferrum</taxon>
    </lineage>
</organism>
<dbReference type="NCBIfam" id="NF009466">
    <property type="entry name" value="PRK12826.1-2"/>
    <property type="match status" value="1"/>
</dbReference>
<dbReference type="PRINTS" id="PR00081">
    <property type="entry name" value="GDHRDH"/>
</dbReference>
<name>A0A7V8SVC2_9BACT</name>
<dbReference type="PANTHER" id="PTHR42760:SF133">
    <property type="entry name" value="3-OXOACYL-[ACYL-CARRIER-PROTEIN] REDUCTASE"/>
    <property type="match status" value="1"/>
</dbReference>
<sequence>MNTKKLFDLSGRVAIITGGSIGLGRQMAEGLAEMGANLVLCARKKEPCAQAADELKQLGVKTLALSCDVKDPDQIREVVEQTASQFGRIDVLINNAGTAWGAPVEEMRLEQWDKVIDTNLTGTFLFSQAVGRFMVRQRRGKIINIASVAGMRGAPPEFQAIGYHSSKGGVIAFTKDLACKWGIHNIQVNAIAPGWFPTRMSEVMIERNRDAFLKRIPLGRLGSDHDLKGAAVFLASDASDFVTGHVLVVDGGQTA</sequence>